<dbReference type="RefSeq" id="WP_171328231.1">
    <property type="nucleotide sequence ID" value="NZ_CAWPOP010000024.1"/>
</dbReference>
<evidence type="ECO:0000313" key="2">
    <source>
        <dbReference type="Proteomes" id="UP000519158"/>
    </source>
</evidence>
<comment type="caution">
    <text evidence="1">The sequence shown here is derived from an EMBL/GenBank/DDBJ whole genome shotgun (WGS) entry which is preliminary data.</text>
</comment>
<sequence length="319" mass="35999">MTLVISGYIHRPGFTYDYSNVLEGNFVKEPKDKSEREPGLFSIADSVITTVGGGGRVPLLKGFKKIVNIPIKLWQPYLVGPHFRGYKSIFQECECFVSFAGSTLTSQHVINLISNHLSLLRIDYRSKPLEKGDFIVIKNCEYNELEATANYSHHSDDLFLPEQDYQGILTADVVVDVVEHSINTALKSAKEFRLSEEAFNEMYTEFTLGLTCPSTGKDFLYHFQMDKRLNAEGVYEVYVNKQYIPENAVSVIGMRNTFGDRIEKVVERAINNNLNLCDELVAFMDVAIDEVDRDGSFEIGKPIVVKTLVNGTVVKKLVK</sequence>
<proteinExistence type="predicted"/>
<protein>
    <submittedName>
        <fullName evidence="1">Uncharacterized protein</fullName>
    </submittedName>
</protein>
<organism evidence="1 2">
    <name type="scientific">Vibrio splendidus</name>
    <dbReference type="NCBI Taxonomy" id="29497"/>
    <lineage>
        <taxon>Bacteria</taxon>
        <taxon>Pseudomonadati</taxon>
        <taxon>Pseudomonadota</taxon>
        <taxon>Gammaproteobacteria</taxon>
        <taxon>Vibrionales</taxon>
        <taxon>Vibrionaceae</taxon>
        <taxon>Vibrio</taxon>
    </lineage>
</organism>
<dbReference type="EMBL" id="VTXL01000004">
    <property type="protein sequence ID" value="NOJ12593.1"/>
    <property type="molecule type" value="Genomic_DNA"/>
</dbReference>
<evidence type="ECO:0000313" key="1">
    <source>
        <dbReference type="EMBL" id="NOJ12593.1"/>
    </source>
</evidence>
<gene>
    <name evidence="1" type="ORF">F0234_07460</name>
</gene>
<dbReference type="Proteomes" id="UP000519158">
    <property type="component" value="Unassembled WGS sequence"/>
</dbReference>
<accession>A0A7Y4D4P6</accession>
<name>A0A7Y4D4P6_VIBSP</name>
<reference evidence="1 2" key="1">
    <citation type="submission" date="2019-09" db="EMBL/GenBank/DDBJ databases">
        <title>Draft genome sequencing and comparative genomics of hatchery-associated Vibrios.</title>
        <authorList>
            <person name="Kehlet-Delgado H."/>
            <person name="Mueller R.S."/>
        </authorList>
    </citation>
    <scope>NUCLEOTIDE SEQUENCE [LARGE SCALE GENOMIC DNA]</scope>
    <source>
        <strain evidence="1 2">99-70-13A3</strain>
    </source>
</reference>
<dbReference type="AlphaFoldDB" id="A0A7Y4D4P6"/>